<dbReference type="AlphaFoldDB" id="A0A2T2WID1"/>
<dbReference type="InterPro" id="IPR013196">
    <property type="entry name" value="HTH_11"/>
</dbReference>
<reference evidence="4 5" key="1">
    <citation type="journal article" date="2014" name="BMC Genomics">
        <title>Comparison of environmental and isolate Sulfobacillus genomes reveals diverse carbon, sulfur, nitrogen, and hydrogen metabolisms.</title>
        <authorList>
            <person name="Justice N.B."/>
            <person name="Norman A."/>
            <person name="Brown C.T."/>
            <person name="Singh A."/>
            <person name="Thomas B.C."/>
            <person name="Banfield J.F."/>
        </authorList>
    </citation>
    <scope>NUCLEOTIDE SEQUENCE [LARGE SCALE GENOMIC DNA]</scope>
    <source>
        <strain evidence="4">AMDSBA3</strain>
    </source>
</reference>
<feature type="binding site" evidence="1">
    <location>
        <position position="86"/>
    </location>
    <ligand>
        <name>Ni(2+)</name>
        <dbReference type="ChEBI" id="CHEBI:49786"/>
    </ligand>
</feature>
<proteinExistence type="predicted"/>
<dbReference type="Gene3D" id="3.30.1340.20">
    <property type="entry name" value="3H domain"/>
    <property type="match status" value="1"/>
</dbReference>
<dbReference type="Gene3D" id="1.10.10.10">
    <property type="entry name" value="Winged helix-like DNA-binding domain superfamily/Winged helix DNA-binding domain"/>
    <property type="match status" value="1"/>
</dbReference>
<name>A0A2T2WID1_9FIRM</name>
<dbReference type="SUPFAM" id="SSF75500">
    <property type="entry name" value="Putative transcriptional regulator TM1602, C-terminal domain"/>
    <property type="match status" value="1"/>
</dbReference>
<dbReference type="InterPro" id="IPR036390">
    <property type="entry name" value="WH_DNA-bd_sf"/>
</dbReference>
<evidence type="ECO:0000313" key="5">
    <source>
        <dbReference type="Proteomes" id="UP000241848"/>
    </source>
</evidence>
<dbReference type="EMBL" id="PXYV01000024">
    <property type="protein sequence ID" value="PSR21985.1"/>
    <property type="molecule type" value="Genomic_DNA"/>
</dbReference>
<gene>
    <name evidence="4" type="ORF">C7B45_08835</name>
</gene>
<dbReference type="InterPro" id="IPR036388">
    <property type="entry name" value="WH-like_DNA-bd_sf"/>
</dbReference>
<feature type="binding site" evidence="1">
    <location>
        <position position="145"/>
    </location>
    <ligand>
        <name>Ni(2+)</name>
        <dbReference type="ChEBI" id="CHEBI:49786"/>
    </ligand>
</feature>
<dbReference type="Pfam" id="PF08279">
    <property type="entry name" value="HTH_11"/>
    <property type="match status" value="1"/>
</dbReference>
<evidence type="ECO:0000256" key="1">
    <source>
        <dbReference type="PIRSR" id="PIRSR037847-1"/>
    </source>
</evidence>
<sequence>MNERQERQERILQQLASQEAPLRGEDLARQLGVTRQVVVHEIALLRAAGSPIVSTPRGYYLRPIRHEVANKTVIAVRHQPEQTRDELYALVDHGLVVENVLVEHPVYGELSGGLHLRSRFDVDQFLEQVESERAMLLSTLTQGYHLHTVRYPDAQALSAAVAALRNQAIEVFD</sequence>
<keyword evidence="1" id="KW-0533">Nickel</keyword>
<dbReference type="Proteomes" id="UP000241848">
    <property type="component" value="Unassembled WGS sequence"/>
</dbReference>
<feature type="domain" description="Helix-turn-helix type 11" evidence="3">
    <location>
        <begin position="7"/>
        <end position="59"/>
    </location>
</feature>
<organism evidence="4 5">
    <name type="scientific">Sulfobacillus acidophilus</name>
    <dbReference type="NCBI Taxonomy" id="53633"/>
    <lineage>
        <taxon>Bacteria</taxon>
        <taxon>Bacillati</taxon>
        <taxon>Bacillota</taxon>
        <taxon>Clostridia</taxon>
        <taxon>Eubacteriales</taxon>
        <taxon>Clostridiales Family XVII. Incertae Sedis</taxon>
        <taxon>Sulfobacillus</taxon>
    </lineage>
</organism>
<dbReference type="InterPro" id="IPR035922">
    <property type="entry name" value="3H_dom_sf"/>
</dbReference>
<dbReference type="Pfam" id="PF02829">
    <property type="entry name" value="3H"/>
    <property type="match status" value="1"/>
</dbReference>
<dbReference type="PANTHER" id="PTHR40068:SF1">
    <property type="entry name" value="TRANSCRIPTION REPRESSOR NIAR-RELATED"/>
    <property type="match status" value="1"/>
</dbReference>
<accession>A0A2T2WID1</accession>
<protein>
    <submittedName>
        <fullName evidence="4">Transcription repressor NadR</fullName>
    </submittedName>
</protein>
<dbReference type="PIRSF" id="PIRSF037847">
    <property type="entry name" value="NiaR"/>
    <property type="match status" value="1"/>
</dbReference>
<evidence type="ECO:0000259" key="2">
    <source>
        <dbReference type="Pfam" id="PF02829"/>
    </source>
</evidence>
<evidence type="ECO:0000313" key="4">
    <source>
        <dbReference type="EMBL" id="PSR21985.1"/>
    </source>
</evidence>
<dbReference type="SUPFAM" id="SSF46785">
    <property type="entry name" value="Winged helix' DNA-binding domain"/>
    <property type="match status" value="1"/>
</dbReference>
<dbReference type="GO" id="GO:0046872">
    <property type="term" value="F:metal ion binding"/>
    <property type="evidence" value="ECO:0007669"/>
    <property type="project" value="UniProtKB-KW"/>
</dbReference>
<keyword evidence="1" id="KW-0479">Metal-binding</keyword>
<dbReference type="InterPro" id="IPR026043">
    <property type="entry name" value="NadR"/>
</dbReference>
<dbReference type="PANTHER" id="PTHR40068">
    <property type="entry name" value="TRANSCRIPTION REPRESSOR NIAR-RELATED"/>
    <property type="match status" value="1"/>
</dbReference>
<comment type="caution">
    <text evidence="4">The sequence shown here is derived from an EMBL/GenBank/DDBJ whole genome shotgun (WGS) entry which is preliminary data.</text>
</comment>
<feature type="domain" description="3H" evidence="2">
    <location>
        <begin position="74"/>
        <end position="167"/>
    </location>
</feature>
<evidence type="ECO:0000259" key="3">
    <source>
        <dbReference type="Pfam" id="PF08279"/>
    </source>
</evidence>
<dbReference type="InterPro" id="IPR004173">
    <property type="entry name" value="3H_domain"/>
</dbReference>
<feature type="binding site" evidence="1">
    <location>
        <position position="78"/>
    </location>
    <ligand>
        <name>Ni(2+)</name>
        <dbReference type="ChEBI" id="CHEBI:49786"/>
    </ligand>
</feature>
<feature type="binding site" evidence="1">
    <location>
        <position position="147"/>
    </location>
    <ligand>
        <name>Ni(2+)</name>
        <dbReference type="ChEBI" id="CHEBI:49786"/>
    </ligand>
</feature>